<reference evidence="6 7" key="1">
    <citation type="journal article" date="2014" name="Genome Announc.">
        <title>Draft Genome Sequence of Lutibaculum baratangense Strain AMV1T, Isolated from a Mud Volcano in Andamans, India.</title>
        <authorList>
            <person name="Singh A."/>
            <person name="Sreenivas A."/>
            <person name="Sathyanarayana Reddy G."/>
            <person name="Pinnaka A.K."/>
            <person name="Shivaji S."/>
        </authorList>
    </citation>
    <scope>NUCLEOTIDE SEQUENCE [LARGE SCALE GENOMIC DNA]</scope>
    <source>
        <strain evidence="6 7">AMV1</strain>
    </source>
</reference>
<evidence type="ECO:0000256" key="3">
    <source>
        <dbReference type="ARBA" id="ARBA00023163"/>
    </source>
</evidence>
<dbReference type="RefSeq" id="WP_023431251.1">
    <property type="nucleotide sequence ID" value="NZ_AWXZ01000016.1"/>
</dbReference>
<keyword evidence="1" id="KW-0805">Transcription regulation</keyword>
<dbReference type="PROSITE" id="PS50977">
    <property type="entry name" value="HTH_TETR_2"/>
    <property type="match status" value="1"/>
</dbReference>
<dbReference type="eggNOG" id="COG1309">
    <property type="taxonomic scope" value="Bacteria"/>
</dbReference>
<keyword evidence="7" id="KW-1185">Reference proteome</keyword>
<dbReference type="STRING" id="631454.N177_1106"/>
<evidence type="ECO:0000256" key="1">
    <source>
        <dbReference type="ARBA" id="ARBA00023015"/>
    </source>
</evidence>
<dbReference type="Pfam" id="PF00440">
    <property type="entry name" value="TetR_N"/>
    <property type="match status" value="1"/>
</dbReference>
<gene>
    <name evidence="6" type="ORF">N177_1106</name>
</gene>
<protein>
    <submittedName>
        <fullName evidence="6">Transcriptional regulator, TetR family</fullName>
    </submittedName>
</protein>
<dbReference type="PATRIC" id="fig|631454.5.peg.1091"/>
<evidence type="ECO:0000256" key="4">
    <source>
        <dbReference type="PROSITE-ProRule" id="PRU00335"/>
    </source>
</evidence>
<evidence type="ECO:0000313" key="7">
    <source>
        <dbReference type="Proteomes" id="UP000017819"/>
    </source>
</evidence>
<dbReference type="Proteomes" id="UP000017819">
    <property type="component" value="Unassembled WGS sequence"/>
</dbReference>
<dbReference type="InterPro" id="IPR041479">
    <property type="entry name" value="TetR_CgmR_C"/>
</dbReference>
<feature type="domain" description="HTH tetR-type" evidence="5">
    <location>
        <begin position="1"/>
        <end position="54"/>
    </location>
</feature>
<dbReference type="InterPro" id="IPR009057">
    <property type="entry name" value="Homeodomain-like_sf"/>
</dbReference>
<name>V4R2R5_9HYPH</name>
<dbReference type="SUPFAM" id="SSF46689">
    <property type="entry name" value="Homeodomain-like"/>
    <property type="match status" value="1"/>
</dbReference>
<evidence type="ECO:0000256" key="2">
    <source>
        <dbReference type="ARBA" id="ARBA00023125"/>
    </source>
</evidence>
<dbReference type="AlphaFoldDB" id="V4R2R5"/>
<dbReference type="OrthoDB" id="2356263at2"/>
<dbReference type="Gene3D" id="1.10.357.10">
    <property type="entry name" value="Tetracycline Repressor, domain 2"/>
    <property type="match status" value="1"/>
</dbReference>
<sequence length="173" mass="19119">MEAAERVVAREGAAHLTLDAVAREAGLSKGGLLYNFPNKDALLRAMVDSMTDRIDRRREEVRSEVVAGPNKALREILAVEKNELIDRRAGLAILAASAENPSLLDPIKARLSEVREEIAATSSDPLDAYIVWLARDMLMMWDVLGVSPFEESEVEAILARLARRAAGHAWTWD</sequence>
<dbReference type="GO" id="GO:0000976">
    <property type="term" value="F:transcription cis-regulatory region binding"/>
    <property type="evidence" value="ECO:0007669"/>
    <property type="project" value="TreeGrafter"/>
</dbReference>
<dbReference type="Pfam" id="PF17937">
    <property type="entry name" value="TetR_C_28"/>
    <property type="match status" value="1"/>
</dbReference>
<organism evidence="6 7">
    <name type="scientific">Lutibaculum baratangense AMV1</name>
    <dbReference type="NCBI Taxonomy" id="631454"/>
    <lineage>
        <taxon>Bacteria</taxon>
        <taxon>Pseudomonadati</taxon>
        <taxon>Pseudomonadota</taxon>
        <taxon>Alphaproteobacteria</taxon>
        <taxon>Hyphomicrobiales</taxon>
        <taxon>Tepidamorphaceae</taxon>
        <taxon>Lutibaculum</taxon>
    </lineage>
</organism>
<accession>V4R2R5</accession>
<dbReference type="EMBL" id="AWXZ01000016">
    <property type="protein sequence ID" value="ESR26247.1"/>
    <property type="molecule type" value="Genomic_DNA"/>
</dbReference>
<dbReference type="PANTHER" id="PTHR30055">
    <property type="entry name" value="HTH-TYPE TRANSCRIPTIONAL REGULATOR RUTR"/>
    <property type="match status" value="1"/>
</dbReference>
<dbReference type="GO" id="GO:0003700">
    <property type="term" value="F:DNA-binding transcription factor activity"/>
    <property type="evidence" value="ECO:0007669"/>
    <property type="project" value="TreeGrafter"/>
</dbReference>
<evidence type="ECO:0000313" key="6">
    <source>
        <dbReference type="EMBL" id="ESR26247.1"/>
    </source>
</evidence>
<feature type="DNA-binding region" description="H-T-H motif" evidence="4">
    <location>
        <begin position="17"/>
        <end position="36"/>
    </location>
</feature>
<evidence type="ECO:0000259" key="5">
    <source>
        <dbReference type="PROSITE" id="PS50977"/>
    </source>
</evidence>
<keyword evidence="3" id="KW-0804">Transcription</keyword>
<dbReference type="PANTHER" id="PTHR30055:SF234">
    <property type="entry name" value="HTH-TYPE TRANSCRIPTIONAL REGULATOR BETI"/>
    <property type="match status" value="1"/>
</dbReference>
<comment type="caution">
    <text evidence="6">The sequence shown here is derived from an EMBL/GenBank/DDBJ whole genome shotgun (WGS) entry which is preliminary data.</text>
</comment>
<dbReference type="InterPro" id="IPR050109">
    <property type="entry name" value="HTH-type_TetR-like_transc_reg"/>
</dbReference>
<keyword evidence="2 4" id="KW-0238">DNA-binding</keyword>
<proteinExistence type="predicted"/>
<dbReference type="InterPro" id="IPR001647">
    <property type="entry name" value="HTH_TetR"/>
</dbReference>